<evidence type="ECO:0000256" key="2">
    <source>
        <dbReference type="ARBA" id="ARBA00006484"/>
    </source>
</evidence>
<evidence type="ECO:0000256" key="3">
    <source>
        <dbReference type="ARBA" id="ARBA00022857"/>
    </source>
</evidence>
<keyword evidence="6" id="KW-1133">Transmembrane helix</keyword>
<dbReference type="Pfam" id="PF00106">
    <property type="entry name" value="adh_short"/>
    <property type="match status" value="1"/>
</dbReference>
<dbReference type="FunFam" id="3.40.50.720:FF:000137">
    <property type="entry name" value="Hydroxysteroid (17-beta) dehydrogenase 3"/>
    <property type="match status" value="1"/>
</dbReference>
<dbReference type="AlphaFoldDB" id="A0A6P6YMI3"/>
<keyword evidence="3" id="KW-0521">NADP</keyword>
<reference evidence="8" key="1">
    <citation type="submission" date="2025-08" db="UniProtKB">
        <authorList>
            <consortium name="RefSeq"/>
        </authorList>
    </citation>
    <scope>IDENTIFICATION</scope>
    <source>
        <strain evidence="8">Airmid</strain>
    </source>
</reference>
<gene>
    <name evidence="8" type="primary">LOC113799587</name>
</gene>
<dbReference type="PRINTS" id="PR00080">
    <property type="entry name" value="SDRFAMILY"/>
</dbReference>
<dbReference type="GO" id="GO:0016491">
    <property type="term" value="F:oxidoreductase activity"/>
    <property type="evidence" value="ECO:0007669"/>
    <property type="project" value="UniProtKB-KW"/>
</dbReference>
<dbReference type="InterPro" id="IPR051019">
    <property type="entry name" value="VLCFA-Steroid_DH"/>
</dbReference>
<evidence type="ECO:0000256" key="1">
    <source>
        <dbReference type="ARBA" id="ARBA00004240"/>
    </source>
</evidence>
<evidence type="ECO:0000256" key="6">
    <source>
        <dbReference type="SAM" id="Phobius"/>
    </source>
</evidence>
<feature type="transmembrane region" description="Helical" evidence="6">
    <location>
        <begin position="299"/>
        <end position="320"/>
    </location>
</feature>
<dbReference type="Proteomes" id="UP000515146">
    <property type="component" value="Unplaced"/>
</dbReference>
<dbReference type="PANTHER" id="PTHR43899">
    <property type="entry name" value="RH59310P"/>
    <property type="match status" value="1"/>
</dbReference>
<keyword evidence="6" id="KW-0472">Membrane</keyword>
<keyword evidence="6" id="KW-0812">Transmembrane</keyword>
<dbReference type="PROSITE" id="PS00061">
    <property type="entry name" value="ADH_SHORT"/>
    <property type="match status" value="1"/>
</dbReference>
<evidence type="ECO:0000313" key="8">
    <source>
        <dbReference type="RefSeq" id="XP_027206051.1"/>
    </source>
</evidence>
<comment type="subcellular location">
    <subcellularLocation>
        <location evidence="1">Endoplasmic reticulum</location>
    </subcellularLocation>
</comment>
<protein>
    <submittedName>
        <fullName evidence="8">Very-long-chain 3-oxoacyl-CoA reductase-like</fullName>
    </submittedName>
</protein>
<dbReference type="GO" id="GO:0005783">
    <property type="term" value="C:endoplasmic reticulum"/>
    <property type="evidence" value="ECO:0007669"/>
    <property type="project" value="UniProtKB-SubCell"/>
</dbReference>
<dbReference type="InParanoid" id="A0A6P6YMI3"/>
<dbReference type="OrthoDB" id="5545019at2759"/>
<keyword evidence="4" id="KW-0560">Oxidoreductase</keyword>
<organism evidence="7 8">
    <name type="scientific">Dermatophagoides pteronyssinus</name>
    <name type="common">European house dust mite</name>
    <dbReference type="NCBI Taxonomy" id="6956"/>
    <lineage>
        <taxon>Eukaryota</taxon>
        <taxon>Metazoa</taxon>
        <taxon>Ecdysozoa</taxon>
        <taxon>Arthropoda</taxon>
        <taxon>Chelicerata</taxon>
        <taxon>Arachnida</taxon>
        <taxon>Acari</taxon>
        <taxon>Acariformes</taxon>
        <taxon>Sarcoptiformes</taxon>
        <taxon>Astigmata</taxon>
        <taxon>Psoroptidia</taxon>
        <taxon>Analgoidea</taxon>
        <taxon>Pyroglyphidae</taxon>
        <taxon>Dermatophagoidinae</taxon>
        <taxon>Dermatophagoides</taxon>
    </lineage>
</organism>
<evidence type="ECO:0000256" key="4">
    <source>
        <dbReference type="ARBA" id="ARBA00023002"/>
    </source>
</evidence>
<dbReference type="RefSeq" id="XP_027206051.1">
    <property type="nucleotide sequence ID" value="XM_027350250.1"/>
</dbReference>
<dbReference type="CDD" id="cd05356">
    <property type="entry name" value="17beta-HSD1_like_SDR_c"/>
    <property type="match status" value="1"/>
</dbReference>
<dbReference type="OMA" id="GMAYKYP"/>
<dbReference type="KEGG" id="dpte:113799587"/>
<name>A0A6P6YMI3_DERPT</name>
<dbReference type="InterPro" id="IPR020904">
    <property type="entry name" value="Sc_DH/Rdtase_CS"/>
</dbReference>
<evidence type="ECO:0000313" key="7">
    <source>
        <dbReference type="Proteomes" id="UP000515146"/>
    </source>
</evidence>
<evidence type="ECO:0000256" key="5">
    <source>
        <dbReference type="RuleBase" id="RU000363"/>
    </source>
</evidence>
<sequence>MTTNTEESLLSNIDHDSDLEHYGHHHTTMTMMTTTTKSPLLSLILNSTISNSKKLIDNINTTTISSMMVNDAVMANDDDHYHHMVNSDNNNDDTNVNILIESWNRSGFQLPNIYTLPTPIIVLSIIAIVFIIWMIIKFIQALWTFFICYMLGFGAKWRPGSDSWAIITGSTDGIGLAYAKAMARKGYCVFLLSRNQQKLDKCKADILNEFPKCPQVKTMAVDFTLDTIYKNISDEINALNGHVHVLVNNVGMAYKYPEYFTKIPNSDQFISNILNCNILSVTRMTHIILPMMEARRSGIIINVASYSALFPTPFLSIYSASKIYMDYFSRALHSEYSDRGIVVQSVLPYYVSTNMIRNPRISFMIPSPDQFVNSALKTVGVETRTYGYFAHNVLAFFQSFIVKFIIGNNLNTKIAYHRMKRLRKGCYKRKGLNHYV</sequence>
<comment type="similarity">
    <text evidence="2 5">Belongs to the short-chain dehydrogenases/reductases (SDR) family.</text>
</comment>
<dbReference type="Gene3D" id="3.40.50.720">
    <property type="entry name" value="NAD(P)-binding Rossmann-like Domain"/>
    <property type="match status" value="1"/>
</dbReference>
<keyword evidence="7" id="KW-1185">Reference proteome</keyword>
<accession>A0A6P6YMI3</accession>
<dbReference type="PRINTS" id="PR00081">
    <property type="entry name" value="GDHRDH"/>
</dbReference>
<feature type="transmembrane region" description="Helical" evidence="6">
    <location>
        <begin position="388"/>
        <end position="410"/>
    </location>
</feature>
<dbReference type="InterPro" id="IPR002347">
    <property type="entry name" value="SDR_fam"/>
</dbReference>
<proteinExistence type="inferred from homology"/>
<dbReference type="FunCoup" id="A0A6P6YMI3">
    <property type="interactions" value="1079"/>
</dbReference>
<dbReference type="SUPFAM" id="SSF51735">
    <property type="entry name" value="NAD(P)-binding Rossmann-fold domains"/>
    <property type="match status" value="1"/>
</dbReference>
<feature type="transmembrane region" description="Helical" evidence="6">
    <location>
        <begin position="113"/>
        <end position="135"/>
    </location>
</feature>
<dbReference type="InterPro" id="IPR036291">
    <property type="entry name" value="NAD(P)-bd_dom_sf"/>
</dbReference>
<dbReference type="PANTHER" id="PTHR43899:SF13">
    <property type="entry name" value="RH59310P"/>
    <property type="match status" value="1"/>
</dbReference>